<dbReference type="KEGG" id="kaf:KAFR_0G01880"/>
<dbReference type="RefSeq" id="XP_003958357.1">
    <property type="nucleotide sequence ID" value="XM_003958308.1"/>
</dbReference>
<dbReference type="Proteomes" id="UP000005220">
    <property type="component" value="Chromosome 7"/>
</dbReference>
<keyword evidence="3" id="KW-1185">Reference proteome</keyword>
<dbReference type="eggNOG" id="ENOG502QYHN">
    <property type="taxonomic scope" value="Eukaryota"/>
</dbReference>
<sequence length="1100" mass="124655">MIVPIDTTVDPEIDVPLDWLYKAKRQSKSKTSKVLKSIEKQRQQQRAATTTAEASPLDAAPPTSPQRQRSRSSSLSSALKTTTTTTMTKIKRSNSLNEKPKKSSLFGSLFGRRSSSVTASQQPRHLSNDLTKIDSETITSDFTTLESTPIYLDTFDTSPESESSADSSLIEKLSKTPLHRVTFAVDKFENDPPQQLPSRNPKIGNILIPNDMISKVPSICLGIANSTSAKDGKPTFITSSKPKYTKDSIEYKVALERHNKFLKEANRHQEEAHHTAERTAQEVRIYRTTNVNTTKNNDASLSTIERKNINEIEIDKPIHMHEYHFGKDEESKLPLHKITLETIYTRCCHLREILPIPSSLKQVKGKTGPLEVLKFLNPKPTLVDILSFCDFIAIVPIYTIIFDNVLLTSEMFQIVLKSLVNSKVLQKLGLRNVVINKNDWKLLCQFLLHNKSLIKLDISQTRVRTESDSSSHRENMDWILFAQALQHRDGAPLEELLLNGIKISQVPIEHLKGVLTTMSEKAQTSSVTNGLRLGLAATDLNQSRLDIVMDWMLDDKVQGVDLSFNNLQDLMRPMIYKLSFQSYNHLMYFTLNNTAITNVNDTVLLLKYLSKLENLQFLDLSNLSSIFPEIFPYLNKYLPRFPKLKRIHFDQNSLTYRQIIVLCNILVKCKGLYHISLLSTHQESPSEDETTVLPDAPAFSATALWTALYTMARDLPNLLTLDINYDKIPEEMQSRIALGLMRNMQRAVDSNFKIDDLSSQDDLLFDGSLLTETADEVLKKFNGNVASLTYSKKEDATKKYLLKKYFEKLNGTIFNIQETIDSIVEKRKNDELTSKEKENLLRLLLLKKNLINILEIFSHIPNFAEVTSQLSLAGTHAASSPQPVRPGIKRIDSDRLLWQVGNIEADSELRESRPHVMATDLNAVIDIDTGKPVLFRTQSSTSVAGKRQEEEEGELHKWGTFLQQNDGKASNMFNDTVSKFQYDSSTVINEMIPESPLYENENSMMQRDFTSSSPKILTKIPTGEELRNAIIKTKGIDSIDELIQNVGENNRELENIYDLALNLNSSSSQRDEAPRSLTVETRQNKHLETILQDDLSHVHI</sequence>
<organism evidence="2 3">
    <name type="scientific">Kazachstania africana (strain ATCC 22294 / BCRC 22015 / CBS 2517 / CECT 1963 / NBRC 1671 / NRRL Y-8276)</name>
    <name type="common">Yeast</name>
    <name type="synonym">Kluyveromyces africanus</name>
    <dbReference type="NCBI Taxonomy" id="1071382"/>
    <lineage>
        <taxon>Eukaryota</taxon>
        <taxon>Fungi</taxon>
        <taxon>Dikarya</taxon>
        <taxon>Ascomycota</taxon>
        <taxon>Saccharomycotina</taxon>
        <taxon>Saccharomycetes</taxon>
        <taxon>Saccharomycetales</taxon>
        <taxon>Saccharomycetaceae</taxon>
        <taxon>Kazachstania</taxon>
    </lineage>
</organism>
<gene>
    <name evidence="2" type="primary">KAFR0G01880</name>
    <name evidence="2" type="ORF">KAFR_0G01880</name>
</gene>
<reference evidence="2 3" key="1">
    <citation type="journal article" date="2011" name="Proc. Natl. Acad. Sci. U.S.A.">
        <title>Evolutionary erosion of yeast sex chromosomes by mating-type switching accidents.</title>
        <authorList>
            <person name="Gordon J.L."/>
            <person name="Armisen D."/>
            <person name="Proux-Wera E."/>
            <person name="Oheigeartaigh S.S."/>
            <person name="Byrne K.P."/>
            <person name="Wolfe K.H."/>
        </authorList>
    </citation>
    <scope>NUCLEOTIDE SEQUENCE [LARGE SCALE GENOMIC DNA]</scope>
    <source>
        <strain evidence="3">ATCC 22294 / BCRC 22015 / CBS 2517 / CECT 1963 / NBRC 1671 / NRRL Y-8276</strain>
    </source>
</reference>
<dbReference type="HOGENOM" id="CLU_007231_0_0_1"/>
<feature type="region of interest" description="Disordered" evidence="1">
    <location>
        <begin position="25"/>
        <end position="132"/>
    </location>
</feature>
<proteinExistence type="predicted"/>
<dbReference type="InterPro" id="IPR032675">
    <property type="entry name" value="LRR_dom_sf"/>
</dbReference>
<feature type="compositionally biased region" description="Low complexity" evidence="1">
    <location>
        <begin position="65"/>
        <end position="88"/>
    </location>
</feature>
<dbReference type="GeneID" id="13887202"/>
<dbReference type="Gene3D" id="3.80.10.10">
    <property type="entry name" value="Ribonuclease Inhibitor"/>
    <property type="match status" value="1"/>
</dbReference>
<dbReference type="EMBL" id="HE650827">
    <property type="protein sequence ID" value="CCF59222.1"/>
    <property type="molecule type" value="Genomic_DNA"/>
</dbReference>
<dbReference type="FunCoup" id="H2AXX2">
    <property type="interactions" value="284"/>
</dbReference>
<evidence type="ECO:0008006" key="4">
    <source>
        <dbReference type="Google" id="ProtNLM"/>
    </source>
</evidence>
<accession>H2AXX2</accession>
<protein>
    <recommendedName>
        <fullName evidence="4">GLC7-interacting protein 3</fullName>
    </recommendedName>
</protein>
<dbReference type="GO" id="GO:0007029">
    <property type="term" value="P:endoplasmic reticulum organization"/>
    <property type="evidence" value="ECO:0007669"/>
    <property type="project" value="EnsemblFungi"/>
</dbReference>
<dbReference type="InParanoid" id="H2AXX2"/>
<feature type="compositionally biased region" description="Polar residues" evidence="1">
    <location>
        <begin position="113"/>
        <end position="132"/>
    </location>
</feature>
<name>H2AXX2_KAZAF</name>
<evidence type="ECO:0000256" key="1">
    <source>
        <dbReference type="SAM" id="MobiDB-lite"/>
    </source>
</evidence>
<dbReference type="OrthoDB" id="8436363at2759"/>
<evidence type="ECO:0000313" key="2">
    <source>
        <dbReference type="EMBL" id="CCF59222.1"/>
    </source>
</evidence>
<dbReference type="SUPFAM" id="SSF52047">
    <property type="entry name" value="RNI-like"/>
    <property type="match status" value="1"/>
</dbReference>
<dbReference type="AlphaFoldDB" id="H2AXX2"/>
<evidence type="ECO:0000313" key="3">
    <source>
        <dbReference type="Proteomes" id="UP000005220"/>
    </source>
</evidence>